<dbReference type="EMBL" id="AZHX01000502">
    <property type="protein sequence ID" value="ETX07205.1"/>
    <property type="molecule type" value="Genomic_DNA"/>
</dbReference>
<dbReference type="SUPFAM" id="SSF143422">
    <property type="entry name" value="Transposase IS200-like"/>
    <property type="match status" value="1"/>
</dbReference>
<dbReference type="PANTHER" id="PTHR34322:SF2">
    <property type="entry name" value="TRANSPOSASE IS200-LIKE DOMAIN-CONTAINING PROTEIN"/>
    <property type="match status" value="1"/>
</dbReference>
<evidence type="ECO:0000313" key="3">
    <source>
        <dbReference type="EMBL" id="ETX07205.1"/>
    </source>
</evidence>
<dbReference type="GO" id="GO:0006270">
    <property type="term" value="P:DNA replication initiation"/>
    <property type="evidence" value="ECO:0007669"/>
    <property type="project" value="InterPro"/>
</dbReference>
<dbReference type="PANTHER" id="PTHR34322">
    <property type="entry name" value="TRANSPOSASE, Y1_TNP DOMAIN-CONTAINING"/>
    <property type="match status" value="1"/>
</dbReference>
<name>W4MAI5_9BACT</name>
<dbReference type="GO" id="GO:0005524">
    <property type="term" value="F:ATP binding"/>
    <property type="evidence" value="ECO:0007669"/>
    <property type="project" value="InterPro"/>
</dbReference>
<dbReference type="Pfam" id="PF01797">
    <property type="entry name" value="Y1_Tnp"/>
    <property type="match status" value="1"/>
</dbReference>
<dbReference type="InterPro" id="IPR010921">
    <property type="entry name" value="Trp_repressor/repl_initiator"/>
</dbReference>
<reference evidence="3 4" key="1">
    <citation type="journal article" date="2014" name="Nature">
        <title>An environmental bacterial taxon with a large and distinct metabolic repertoire.</title>
        <authorList>
            <person name="Wilson M.C."/>
            <person name="Mori T."/>
            <person name="Ruckert C."/>
            <person name="Uria A.R."/>
            <person name="Helf M.J."/>
            <person name="Takada K."/>
            <person name="Gernert C."/>
            <person name="Steffens U.A."/>
            <person name="Heycke N."/>
            <person name="Schmitt S."/>
            <person name="Rinke C."/>
            <person name="Helfrich E.J."/>
            <person name="Brachmann A.O."/>
            <person name="Gurgui C."/>
            <person name="Wakimoto T."/>
            <person name="Kracht M."/>
            <person name="Crusemann M."/>
            <person name="Hentschel U."/>
            <person name="Abe I."/>
            <person name="Matsunaga S."/>
            <person name="Kalinowski J."/>
            <person name="Takeyama H."/>
            <person name="Piel J."/>
        </authorList>
    </citation>
    <scope>NUCLEOTIDE SEQUENCE [LARGE SCALE GENOMIC DNA]</scope>
    <source>
        <strain evidence="4">TSY2</strain>
    </source>
</reference>
<proteinExistence type="predicted"/>
<dbReference type="GO" id="GO:0006313">
    <property type="term" value="P:DNA transposition"/>
    <property type="evidence" value="ECO:0007669"/>
    <property type="project" value="InterPro"/>
</dbReference>
<gene>
    <name evidence="3" type="ORF">ETSY2_12570</name>
</gene>
<dbReference type="Gene3D" id="1.10.1750.10">
    <property type="match status" value="1"/>
</dbReference>
<dbReference type="Pfam" id="PF08299">
    <property type="entry name" value="Bac_DnaA_C"/>
    <property type="match status" value="1"/>
</dbReference>
<accession>W4MAI5</accession>
<dbReference type="GO" id="GO:0004803">
    <property type="term" value="F:transposase activity"/>
    <property type="evidence" value="ECO:0007669"/>
    <property type="project" value="InterPro"/>
</dbReference>
<dbReference type="Proteomes" id="UP000019140">
    <property type="component" value="Unassembled WGS sequence"/>
</dbReference>
<dbReference type="Gene3D" id="3.30.70.1290">
    <property type="entry name" value="Transposase IS200-like"/>
    <property type="match status" value="1"/>
</dbReference>
<dbReference type="InterPro" id="IPR013159">
    <property type="entry name" value="DnaA_C"/>
</dbReference>
<comment type="caution">
    <text evidence="3">The sequence shown here is derived from an EMBL/GenBank/DDBJ whole genome shotgun (WGS) entry which is preliminary data.</text>
</comment>
<dbReference type="GO" id="GO:0043565">
    <property type="term" value="F:sequence-specific DNA binding"/>
    <property type="evidence" value="ECO:0007669"/>
    <property type="project" value="InterPro"/>
</dbReference>
<evidence type="ECO:0008006" key="5">
    <source>
        <dbReference type="Google" id="ProtNLM"/>
    </source>
</evidence>
<evidence type="ECO:0000259" key="2">
    <source>
        <dbReference type="SMART" id="SM01321"/>
    </source>
</evidence>
<dbReference type="SUPFAM" id="SSF48295">
    <property type="entry name" value="TrpR-like"/>
    <property type="match status" value="1"/>
</dbReference>
<dbReference type="AlphaFoldDB" id="W4MAI5"/>
<feature type="domain" description="Chromosomal replication initiator DnaA C-terminal" evidence="1">
    <location>
        <begin position="227"/>
        <end position="297"/>
    </location>
</feature>
<keyword evidence="4" id="KW-1185">Reference proteome</keyword>
<dbReference type="InterPro" id="IPR036515">
    <property type="entry name" value="Transposase_17_sf"/>
</dbReference>
<organism evidence="3 4">
    <name type="scientific">Candidatus Entotheonella gemina</name>
    <dbReference type="NCBI Taxonomy" id="1429439"/>
    <lineage>
        <taxon>Bacteria</taxon>
        <taxon>Pseudomonadati</taxon>
        <taxon>Nitrospinota/Tectimicrobiota group</taxon>
        <taxon>Candidatus Tectimicrobiota</taxon>
        <taxon>Candidatus Entotheonellia</taxon>
        <taxon>Candidatus Entotheonellales</taxon>
        <taxon>Candidatus Entotheonellaceae</taxon>
        <taxon>Candidatus Entotheonella</taxon>
    </lineage>
</organism>
<feature type="domain" description="Transposase IS200-like" evidence="2">
    <location>
        <begin position="9"/>
        <end position="123"/>
    </location>
</feature>
<evidence type="ECO:0000259" key="1">
    <source>
        <dbReference type="SMART" id="SM00760"/>
    </source>
</evidence>
<sequence length="328" mass="37213">MARPLRLDYPGAWHHVINRGAARQAIFNTDEQRSYFLSLLAATHERFNAEWHAYCLMSNHYHLLLRTPEGNLQRIMRHLGGLYTQFYNRTEGRDGPLMRGRYRAVLVDAESHWLELSRYIHRNPQTAGLVHDLADYPWSSYPAYIGRAPVPSWLQTSYVLGAIGPKRQHARYQAFMAGDSDEALSAFYNKLKISPVLGSEDFKAQVLSGVDHDIDRPELRSARRLPTVSQIVQATCRHFEVPEAVIWQSRRGRGSRSRARSVAMYLCQEVGDMRLSTIAEVFGLTSYASAGATIRQLKARIARDAELGETVQRLKCDLTSKSPPSIVS</sequence>
<dbReference type="InterPro" id="IPR002686">
    <property type="entry name" value="Transposase_17"/>
</dbReference>
<dbReference type="PATRIC" id="fig|1429439.4.peg.2152"/>
<dbReference type="SMART" id="SM01321">
    <property type="entry name" value="Y1_Tnp"/>
    <property type="match status" value="1"/>
</dbReference>
<dbReference type="SMART" id="SM00760">
    <property type="entry name" value="Bac_DnaA_C"/>
    <property type="match status" value="1"/>
</dbReference>
<dbReference type="HOGENOM" id="CLU_068226_0_0_7"/>
<evidence type="ECO:0000313" key="4">
    <source>
        <dbReference type="Proteomes" id="UP000019140"/>
    </source>
</evidence>
<dbReference type="GO" id="GO:0006275">
    <property type="term" value="P:regulation of DNA replication"/>
    <property type="evidence" value="ECO:0007669"/>
    <property type="project" value="InterPro"/>
</dbReference>
<protein>
    <recommendedName>
        <fullName evidence="5">Transposase IS200-like domain-containing protein</fullName>
    </recommendedName>
</protein>